<keyword evidence="11" id="KW-0413">Isomerase</keyword>
<dbReference type="InterPro" id="IPR009094">
    <property type="entry name" value="DiS-bond_isomerase_DsbC/G_N_sf"/>
</dbReference>
<protein>
    <recommendedName>
        <fullName evidence="7">Thiol:disulfide interchange protein</fullName>
    </recommendedName>
</protein>
<comment type="subcellular location">
    <subcellularLocation>
        <location evidence="1 7">Periplasm</location>
    </subcellularLocation>
</comment>
<evidence type="ECO:0000259" key="9">
    <source>
        <dbReference type="Pfam" id="PF10411"/>
    </source>
</evidence>
<dbReference type="Pfam" id="PF10411">
    <property type="entry name" value="DsbC_N"/>
    <property type="match status" value="1"/>
</dbReference>
<dbReference type="SUPFAM" id="SSF54423">
    <property type="entry name" value="DsbC/DsbG N-terminal domain-like"/>
    <property type="match status" value="1"/>
</dbReference>
<feature type="domain" description="Disulphide bond isomerase DsbC/G N-terminal" evidence="9">
    <location>
        <begin position="61"/>
        <end position="130"/>
    </location>
</feature>
<comment type="function">
    <text evidence="7">Required for disulfide bond formation in some periplasmic proteins. Acts by transferring its disulfide bond to other proteins and is reduced in the process.</text>
</comment>
<dbReference type="EMBL" id="NSKD01000004">
    <property type="protein sequence ID" value="PAU80070.1"/>
    <property type="molecule type" value="Genomic_DNA"/>
</dbReference>
<feature type="compositionally biased region" description="Polar residues" evidence="8">
    <location>
        <begin position="20"/>
        <end position="32"/>
    </location>
</feature>
<dbReference type="Pfam" id="PF13098">
    <property type="entry name" value="Thioredoxin_2"/>
    <property type="match status" value="1"/>
</dbReference>
<keyword evidence="6 7" id="KW-0676">Redox-active center</keyword>
<dbReference type="PANTHER" id="PTHR35272:SF3">
    <property type="entry name" value="THIOL:DISULFIDE INTERCHANGE PROTEIN DSBC"/>
    <property type="match status" value="1"/>
</dbReference>
<evidence type="ECO:0000256" key="4">
    <source>
        <dbReference type="ARBA" id="ARBA00022764"/>
    </source>
</evidence>
<proteinExistence type="inferred from homology"/>
<accession>A0A2A2F5I9</accession>
<keyword evidence="5" id="KW-1015">Disulfide bond</keyword>
<gene>
    <name evidence="11" type="ORF">CK501_10480</name>
</gene>
<reference evidence="11 12" key="1">
    <citation type="submission" date="2017-08" db="EMBL/GenBank/DDBJ databases">
        <title>Halovibrio sewagensis sp. nov., isolated from wastewater of high salinity.</title>
        <authorList>
            <person name="Dong X."/>
            <person name="Zhang G."/>
        </authorList>
    </citation>
    <scope>NUCLEOTIDE SEQUENCE [LARGE SCALE GENOMIC DNA]</scope>
    <source>
        <strain evidence="11 12">YL5-2</strain>
    </source>
</reference>
<feature type="domain" description="Thioredoxin-like fold" evidence="10">
    <location>
        <begin position="163"/>
        <end position="277"/>
    </location>
</feature>
<dbReference type="Gene3D" id="3.10.450.70">
    <property type="entry name" value="Disulphide bond isomerase, DsbC/G, N-terminal"/>
    <property type="match status" value="1"/>
</dbReference>
<name>A0A2A2F5I9_9GAMM</name>
<dbReference type="InterPro" id="IPR051470">
    <property type="entry name" value="Thiol:disulfide_interchange"/>
</dbReference>
<dbReference type="Proteomes" id="UP000218896">
    <property type="component" value="Unassembled WGS sequence"/>
</dbReference>
<dbReference type="PANTHER" id="PTHR35272">
    <property type="entry name" value="THIOL:DISULFIDE INTERCHANGE PROTEIN DSBC-RELATED"/>
    <property type="match status" value="1"/>
</dbReference>
<dbReference type="InterPro" id="IPR018950">
    <property type="entry name" value="DiS-bond_isomerase_DsbC/G_N"/>
</dbReference>
<evidence type="ECO:0000256" key="6">
    <source>
        <dbReference type="ARBA" id="ARBA00023284"/>
    </source>
</evidence>
<dbReference type="InterPro" id="IPR036249">
    <property type="entry name" value="Thioredoxin-like_sf"/>
</dbReference>
<keyword evidence="3 7" id="KW-0732">Signal</keyword>
<keyword evidence="12" id="KW-1185">Reference proteome</keyword>
<organism evidence="11 12">
    <name type="scientific">Halovibrio salipaludis</name>
    <dbReference type="NCBI Taxonomy" id="2032626"/>
    <lineage>
        <taxon>Bacteria</taxon>
        <taxon>Pseudomonadati</taxon>
        <taxon>Pseudomonadota</taxon>
        <taxon>Gammaproteobacteria</taxon>
        <taxon>Oceanospirillales</taxon>
        <taxon>Halomonadaceae</taxon>
        <taxon>Halovibrio</taxon>
    </lineage>
</organism>
<dbReference type="InterPro" id="IPR033954">
    <property type="entry name" value="DiS-bond_Isoase_DsbC/G"/>
</dbReference>
<evidence type="ECO:0000256" key="2">
    <source>
        <dbReference type="ARBA" id="ARBA00009813"/>
    </source>
</evidence>
<comment type="caution">
    <text evidence="11">The sequence shown here is derived from an EMBL/GenBank/DDBJ whole genome shotgun (WGS) entry which is preliminary data.</text>
</comment>
<dbReference type="InterPro" id="IPR012336">
    <property type="entry name" value="Thioredoxin-like_fold"/>
</dbReference>
<comment type="similarity">
    <text evidence="2 7">Belongs to the thioredoxin family. DsbC subfamily.</text>
</comment>
<evidence type="ECO:0000259" key="10">
    <source>
        <dbReference type="Pfam" id="PF13098"/>
    </source>
</evidence>
<sequence length="283" mass="30748">MSHGSGCSSCTRPTIPGADQRQTSGNPVSSGALQVNPELIMRRLSAAFLLLAAMLLTTAVQAASPEEQIRERLKESLPDMPVDSIRETEREGLYAVQGGGNLIYATADGRYLFTGQMLRLGDDGIANLTEQTRTRQRRQTLSKLDSGEMIRFGPDEGGVKADLYVFTDTTCGYCRKLHRDMEALNDLGIRVNYLAYPRGGPGSKGARQLNAVWCSDDRRSAMTRAKQGESVSAGQCESPVQSHFRMGRAFGVSGTPALVTESGRMIRGYKPPRVLARELGLDG</sequence>
<evidence type="ECO:0000313" key="12">
    <source>
        <dbReference type="Proteomes" id="UP000218896"/>
    </source>
</evidence>
<evidence type="ECO:0000256" key="7">
    <source>
        <dbReference type="RuleBase" id="RU364038"/>
    </source>
</evidence>
<dbReference type="GO" id="GO:0042597">
    <property type="term" value="C:periplasmic space"/>
    <property type="evidence" value="ECO:0007669"/>
    <property type="project" value="UniProtKB-SubCell"/>
</dbReference>
<evidence type="ECO:0000256" key="3">
    <source>
        <dbReference type="ARBA" id="ARBA00022729"/>
    </source>
</evidence>
<evidence type="ECO:0000256" key="5">
    <source>
        <dbReference type="ARBA" id="ARBA00023157"/>
    </source>
</evidence>
<evidence type="ECO:0000256" key="1">
    <source>
        <dbReference type="ARBA" id="ARBA00004418"/>
    </source>
</evidence>
<dbReference type="Gene3D" id="3.40.30.10">
    <property type="entry name" value="Glutaredoxin"/>
    <property type="match status" value="1"/>
</dbReference>
<evidence type="ECO:0000256" key="8">
    <source>
        <dbReference type="SAM" id="MobiDB-lite"/>
    </source>
</evidence>
<feature type="region of interest" description="Disordered" evidence="8">
    <location>
        <begin position="1"/>
        <end position="32"/>
    </location>
</feature>
<dbReference type="AlphaFoldDB" id="A0A2A2F5I9"/>
<dbReference type="SUPFAM" id="SSF52833">
    <property type="entry name" value="Thioredoxin-like"/>
    <property type="match status" value="1"/>
</dbReference>
<keyword evidence="4 7" id="KW-0574">Periplasm</keyword>
<dbReference type="CDD" id="cd03020">
    <property type="entry name" value="DsbA_DsbC_DsbG"/>
    <property type="match status" value="1"/>
</dbReference>
<feature type="compositionally biased region" description="Polar residues" evidence="8">
    <location>
        <begin position="1"/>
        <end position="12"/>
    </location>
</feature>
<dbReference type="GO" id="GO:0016853">
    <property type="term" value="F:isomerase activity"/>
    <property type="evidence" value="ECO:0007669"/>
    <property type="project" value="UniProtKB-KW"/>
</dbReference>
<evidence type="ECO:0000313" key="11">
    <source>
        <dbReference type="EMBL" id="PAU80070.1"/>
    </source>
</evidence>